<protein>
    <submittedName>
        <fullName evidence="1">7121_t:CDS:1</fullName>
    </submittedName>
</protein>
<name>A0A9N9HEI3_9GLOM</name>
<reference evidence="1" key="1">
    <citation type="submission" date="2021-06" db="EMBL/GenBank/DDBJ databases">
        <authorList>
            <person name="Kallberg Y."/>
            <person name="Tangrot J."/>
            <person name="Rosling A."/>
        </authorList>
    </citation>
    <scope>NUCLEOTIDE SEQUENCE</scope>
    <source>
        <strain evidence="1">MT106</strain>
    </source>
</reference>
<sequence length="111" mass="12810">MSTMSAHYDVLREEITGADFLDMTEKKFMQDRLARGPTTRFAKQVSDLAMGTFRSFSGKSDWRYNNMSVIVYSPVHCFSHHEIDENSPAFKLCIDDIHRRLENMGLVVDNT</sequence>
<dbReference type="AlphaFoldDB" id="A0A9N9HEI3"/>
<dbReference type="OrthoDB" id="2411625at2759"/>
<organism evidence="1 2">
    <name type="scientific">Ambispora gerdemannii</name>
    <dbReference type="NCBI Taxonomy" id="144530"/>
    <lineage>
        <taxon>Eukaryota</taxon>
        <taxon>Fungi</taxon>
        <taxon>Fungi incertae sedis</taxon>
        <taxon>Mucoromycota</taxon>
        <taxon>Glomeromycotina</taxon>
        <taxon>Glomeromycetes</taxon>
        <taxon>Archaeosporales</taxon>
        <taxon>Ambisporaceae</taxon>
        <taxon>Ambispora</taxon>
    </lineage>
</organism>
<dbReference type="Proteomes" id="UP000789831">
    <property type="component" value="Unassembled WGS sequence"/>
</dbReference>
<gene>
    <name evidence="1" type="ORF">AGERDE_LOCUS12726</name>
</gene>
<dbReference type="EMBL" id="CAJVPL010010867">
    <property type="protein sequence ID" value="CAG8682307.1"/>
    <property type="molecule type" value="Genomic_DNA"/>
</dbReference>
<comment type="caution">
    <text evidence="1">The sequence shown here is derived from an EMBL/GenBank/DDBJ whole genome shotgun (WGS) entry which is preliminary data.</text>
</comment>
<proteinExistence type="predicted"/>
<accession>A0A9N9HEI3</accession>
<evidence type="ECO:0000313" key="1">
    <source>
        <dbReference type="EMBL" id="CAG8682307.1"/>
    </source>
</evidence>
<evidence type="ECO:0000313" key="2">
    <source>
        <dbReference type="Proteomes" id="UP000789831"/>
    </source>
</evidence>
<keyword evidence="2" id="KW-1185">Reference proteome</keyword>